<evidence type="ECO:0000259" key="6">
    <source>
        <dbReference type="Pfam" id="PF12698"/>
    </source>
</evidence>
<accession>A0ABT5C075</accession>
<dbReference type="Proteomes" id="UP001217485">
    <property type="component" value="Unassembled WGS sequence"/>
</dbReference>
<evidence type="ECO:0000256" key="3">
    <source>
        <dbReference type="ARBA" id="ARBA00022989"/>
    </source>
</evidence>
<comment type="subcellular location">
    <subcellularLocation>
        <location evidence="1">Membrane</location>
        <topology evidence="1">Multi-pass membrane protein</topology>
    </subcellularLocation>
</comment>
<feature type="domain" description="ABC-2 type transporter transmembrane" evidence="6">
    <location>
        <begin position="20"/>
        <end position="423"/>
    </location>
</feature>
<evidence type="ECO:0000313" key="7">
    <source>
        <dbReference type="EMBL" id="MDC0679815.1"/>
    </source>
</evidence>
<dbReference type="InterPro" id="IPR013525">
    <property type="entry name" value="ABC2_TM"/>
</dbReference>
<keyword evidence="2 5" id="KW-0812">Transmembrane</keyword>
<gene>
    <name evidence="7" type="ORF">POL72_18890</name>
</gene>
<sequence length="449" mass="46007">MSRILVVLKREYVAAVKTASFALTTLLLPVLFAAVGLLPALIVAVGVGDRSVVVVDGTGRLRGVVEAASAGLAEEASARSAARSLGAAMGSAVLPRAARLRLTYVAPGDAAATSAAVAALLDGARAGVEAGGHGVDGVVVLPPAMLEDPGARGALYARGADLDAVEHAAAAMARGVAVARWTARGRDAAEIEGLLSPPAFDPAPLSSSGPGGPGGDLDMLVAFGFGGLLFVAILLNGREILRRIVQEKSDRIMEILLSSVTPFELLSGRILGLAAAGLTQIVVWLGMAAVAGAAIGALGGPRLIDAETLLRPMVAVYFVVFFLLGYLVNVAVYAVGGAAASSEKAAQQLMSPISMALSAPPFFLVVIAGHPGSTLAVVLSMIPIYAPMVMFVRVLVSEPPLWQILVAIGGTGATVLLFIWVAARIFRIGVLSHGATPSLRELWRWARAR</sequence>
<feature type="transmembrane region" description="Helical" evidence="5">
    <location>
        <begin position="255"/>
        <end position="275"/>
    </location>
</feature>
<comment type="caution">
    <text evidence="7">The sequence shown here is derived from an EMBL/GenBank/DDBJ whole genome shotgun (WGS) entry which is preliminary data.</text>
</comment>
<feature type="transmembrane region" description="Helical" evidence="5">
    <location>
        <begin position="402"/>
        <end position="423"/>
    </location>
</feature>
<dbReference type="Pfam" id="PF12698">
    <property type="entry name" value="ABC2_membrane_3"/>
    <property type="match status" value="1"/>
</dbReference>
<keyword evidence="3 5" id="KW-1133">Transmembrane helix</keyword>
<evidence type="ECO:0000256" key="5">
    <source>
        <dbReference type="SAM" id="Phobius"/>
    </source>
</evidence>
<organism evidence="7 8">
    <name type="scientific">Sorangium atrum</name>
    <dbReference type="NCBI Taxonomy" id="2995308"/>
    <lineage>
        <taxon>Bacteria</taxon>
        <taxon>Pseudomonadati</taxon>
        <taxon>Myxococcota</taxon>
        <taxon>Polyangia</taxon>
        <taxon>Polyangiales</taxon>
        <taxon>Polyangiaceae</taxon>
        <taxon>Sorangium</taxon>
    </lineage>
</organism>
<keyword evidence="4 5" id="KW-0472">Membrane</keyword>
<dbReference type="PANTHER" id="PTHR43471:SF3">
    <property type="entry name" value="ABC TRANSPORTER PERMEASE PROTEIN NATB"/>
    <property type="match status" value="1"/>
</dbReference>
<dbReference type="RefSeq" id="WP_272096819.1">
    <property type="nucleotide sequence ID" value="NZ_JAQNDK010000002.1"/>
</dbReference>
<proteinExistence type="predicted"/>
<feature type="transmembrane region" description="Helical" evidence="5">
    <location>
        <begin position="281"/>
        <end position="304"/>
    </location>
</feature>
<name>A0ABT5C075_9BACT</name>
<evidence type="ECO:0000256" key="1">
    <source>
        <dbReference type="ARBA" id="ARBA00004141"/>
    </source>
</evidence>
<evidence type="ECO:0000256" key="4">
    <source>
        <dbReference type="ARBA" id="ARBA00023136"/>
    </source>
</evidence>
<dbReference type="PANTHER" id="PTHR43471">
    <property type="entry name" value="ABC TRANSPORTER PERMEASE"/>
    <property type="match status" value="1"/>
</dbReference>
<evidence type="ECO:0000313" key="8">
    <source>
        <dbReference type="Proteomes" id="UP001217485"/>
    </source>
</evidence>
<evidence type="ECO:0000256" key="2">
    <source>
        <dbReference type="ARBA" id="ARBA00022692"/>
    </source>
</evidence>
<dbReference type="EMBL" id="JAQNDK010000002">
    <property type="protein sequence ID" value="MDC0679815.1"/>
    <property type="molecule type" value="Genomic_DNA"/>
</dbReference>
<feature type="transmembrane region" description="Helical" evidence="5">
    <location>
        <begin position="375"/>
        <end position="396"/>
    </location>
</feature>
<keyword evidence="8" id="KW-1185">Reference proteome</keyword>
<feature type="transmembrane region" description="Helical" evidence="5">
    <location>
        <begin position="21"/>
        <end position="47"/>
    </location>
</feature>
<feature type="transmembrane region" description="Helical" evidence="5">
    <location>
        <begin position="348"/>
        <end position="368"/>
    </location>
</feature>
<protein>
    <submittedName>
        <fullName evidence="7">ABC transporter permease</fullName>
    </submittedName>
</protein>
<feature type="transmembrane region" description="Helical" evidence="5">
    <location>
        <begin position="316"/>
        <end position="336"/>
    </location>
</feature>
<feature type="transmembrane region" description="Helical" evidence="5">
    <location>
        <begin position="217"/>
        <end position="235"/>
    </location>
</feature>
<reference evidence="7 8" key="1">
    <citation type="submission" date="2023-01" db="EMBL/GenBank/DDBJ databases">
        <title>Minimal conservation of predation-associated metabolite biosynthetic gene clusters underscores biosynthetic potential of Myxococcota including descriptions for ten novel species: Archangium lansinium sp. nov., Myxococcus landrumus sp. nov., Nannocystis bai.</title>
        <authorList>
            <person name="Ahearne A."/>
            <person name="Stevens C."/>
            <person name="Dowd S."/>
        </authorList>
    </citation>
    <scope>NUCLEOTIDE SEQUENCE [LARGE SCALE GENOMIC DNA]</scope>
    <source>
        <strain evidence="7 8">WIWO2</strain>
    </source>
</reference>